<sequence>MSDIEEIYDVIQVFQTNERVRFWVLQDGEDPLTTIERIIEFPGIFPVFLLPLPLPMRLRCVAGGISTVSGFSENRWVPYLHISEQPRIWRPSLEDRLPNEVDLVSISPWEALV</sequence>
<dbReference type="EMBL" id="BMXE01000004">
    <property type="protein sequence ID" value="GHB33894.1"/>
    <property type="molecule type" value="Genomic_DNA"/>
</dbReference>
<evidence type="ECO:0000313" key="1">
    <source>
        <dbReference type="EMBL" id="GHB33894.1"/>
    </source>
</evidence>
<reference evidence="2" key="1">
    <citation type="journal article" date="2019" name="Int. J. Syst. Evol. Microbiol.">
        <title>The Global Catalogue of Microorganisms (GCM) 10K type strain sequencing project: providing services to taxonomists for standard genome sequencing and annotation.</title>
        <authorList>
            <consortium name="The Broad Institute Genomics Platform"/>
            <consortium name="The Broad Institute Genome Sequencing Center for Infectious Disease"/>
            <person name="Wu L."/>
            <person name="Ma J."/>
        </authorList>
    </citation>
    <scope>NUCLEOTIDE SEQUENCE [LARGE SCALE GENOMIC DNA]</scope>
    <source>
        <strain evidence="2">KCTC 12861</strain>
    </source>
</reference>
<organism evidence="1 2">
    <name type="scientific">Pseudovibrio japonicus</name>
    <dbReference type="NCBI Taxonomy" id="366534"/>
    <lineage>
        <taxon>Bacteria</taxon>
        <taxon>Pseudomonadati</taxon>
        <taxon>Pseudomonadota</taxon>
        <taxon>Alphaproteobacteria</taxon>
        <taxon>Hyphomicrobiales</taxon>
        <taxon>Stappiaceae</taxon>
        <taxon>Pseudovibrio</taxon>
    </lineage>
</organism>
<accession>A0ABQ3ECV4</accession>
<name>A0ABQ3ECV4_9HYPH</name>
<evidence type="ECO:0000313" key="2">
    <source>
        <dbReference type="Proteomes" id="UP000637980"/>
    </source>
</evidence>
<gene>
    <name evidence="1" type="ORF">GCM10007094_23510</name>
</gene>
<dbReference type="RefSeq" id="WP_189436994.1">
    <property type="nucleotide sequence ID" value="NZ_BMXE01000004.1"/>
</dbReference>
<comment type="caution">
    <text evidence="1">The sequence shown here is derived from an EMBL/GenBank/DDBJ whole genome shotgun (WGS) entry which is preliminary data.</text>
</comment>
<proteinExistence type="predicted"/>
<protein>
    <submittedName>
        <fullName evidence="1">Uncharacterized protein</fullName>
    </submittedName>
</protein>
<keyword evidence="2" id="KW-1185">Reference proteome</keyword>
<dbReference type="Proteomes" id="UP000637980">
    <property type="component" value="Unassembled WGS sequence"/>
</dbReference>